<sequence>MTDNPFGDAAADHETLLRLPSLPPFDPSDPVESAIISTLADSWPHRATVKRPEPDIDGLFDADKDDYPIQLIPFHDDDRFRRLDEPTRRRILAWAWIAYNKNVMDVEQYVVNPGFRLLSQDAFGTGLGDVLTVATLQAMVDEQYHTLMHLNASALTRRRRGWHLPESRLPYGPTVRHHHAAVAGAESPRESALVSLAYTTVAETSISSYLGLMTDDDDLQPVNRATVKLHRRDESCHSSITCELLKIVYEHLGTDDRRMLLSGFAAGLQAFESNDYRTWSAVMEAEGVRHGDEMVSDAAHDSDRRKLVQDCSAIRRLCDDLGVRDEVPYEW</sequence>
<name>A0A3S3CRY1_9NOCA</name>
<reference evidence="1 2" key="1">
    <citation type="submission" date="2018-11" db="EMBL/GenBank/DDBJ databases">
        <title>Rhodococcus spongicola sp. nov. and Rhodococcus xishaensis sp. nov. from marine sponges.</title>
        <authorList>
            <person name="Li L."/>
            <person name="Lin H.W."/>
        </authorList>
    </citation>
    <scope>NUCLEOTIDE SEQUENCE [LARGE SCALE GENOMIC DNA]</scope>
    <source>
        <strain evidence="1 2">LHW51113</strain>
    </source>
</reference>
<dbReference type="AlphaFoldDB" id="A0A3S3CRY1"/>
<accession>A0A3S3CRY1</accession>
<dbReference type="InterPro" id="IPR009078">
    <property type="entry name" value="Ferritin-like_SF"/>
</dbReference>
<evidence type="ECO:0000313" key="1">
    <source>
        <dbReference type="EMBL" id="RVW04208.1"/>
    </source>
</evidence>
<dbReference type="RefSeq" id="WP_127951932.1">
    <property type="nucleotide sequence ID" value="NZ_RKLO01000002.1"/>
</dbReference>
<dbReference type="InterPro" id="IPR025859">
    <property type="entry name" value="AurF/CmlI"/>
</dbReference>
<dbReference type="Pfam" id="PF11583">
    <property type="entry name" value="AurF"/>
    <property type="match status" value="1"/>
</dbReference>
<dbReference type="SUPFAM" id="SSF47240">
    <property type="entry name" value="Ferritin-like"/>
    <property type="match status" value="1"/>
</dbReference>
<protein>
    <submittedName>
        <fullName evidence="1">Diiron oxygenase</fullName>
    </submittedName>
</protein>
<dbReference type="EMBL" id="RKLO01000002">
    <property type="protein sequence ID" value="RVW04208.1"/>
    <property type="molecule type" value="Genomic_DNA"/>
</dbReference>
<proteinExistence type="predicted"/>
<dbReference type="Gene3D" id="1.10.620.20">
    <property type="entry name" value="Ribonucleotide Reductase, subunit A"/>
    <property type="match status" value="1"/>
</dbReference>
<gene>
    <name evidence="1" type="ORF">EGT50_07025</name>
</gene>
<dbReference type="InterPro" id="IPR012348">
    <property type="entry name" value="RNR-like"/>
</dbReference>
<dbReference type="Proteomes" id="UP000283479">
    <property type="component" value="Unassembled WGS sequence"/>
</dbReference>
<evidence type="ECO:0000313" key="2">
    <source>
        <dbReference type="Proteomes" id="UP000283479"/>
    </source>
</evidence>
<dbReference type="GO" id="GO:0016491">
    <property type="term" value="F:oxidoreductase activity"/>
    <property type="evidence" value="ECO:0007669"/>
    <property type="project" value="InterPro"/>
</dbReference>
<organism evidence="1 2">
    <name type="scientific">Rhodococcus xishaensis</name>
    <dbReference type="NCBI Taxonomy" id="2487364"/>
    <lineage>
        <taxon>Bacteria</taxon>
        <taxon>Bacillati</taxon>
        <taxon>Actinomycetota</taxon>
        <taxon>Actinomycetes</taxon>
        <taxon>Mycobacteriales</taxon>
        <taxon>Nocardiaceae</taxon>
        <taxon>Rhodococcus</taxon>
    </lineage>
</organism>
<keyword evidence="2" id="KW-1185">Reference proteome</keyword>
<dbReference type="OrthoDB" id="581579at2"/>
<comment type="caution">
    <text evidence="1">The sequence shown here is derived from an EMBL/GenBank/DDBJ whole genome shotgun (WGS) entry which is preliminary data.</text>
</comment>